<evidence type="ECO:0000313" key="3">
    <source>
        <dbReference type="Proteomes" id="UP000054560"/>
    </source>
</evidence>
<organism evidence="2 3">
    <name type="scientific">Sphaeroforma arctica JP610</name>
    <dbReference type="NCBI Taxonomy" id="667725"/>
    <lineage>
        <taxon>Eukaryota</taxon>
        <taxon>Ichthyosporea</taxon>
        <taxon>Ichthyophonida</taxon>
        <taxon>Sphaeroforma</taxon>
    </lineage>
</organism>
<reference evidence="2 3" key="1">
    <citation type="submission" date="2011-02" db="EMBL/GenBank/DDBJ databases">
        <title>The Genome Sequence of Sphaeroforma arctica JP610.</title>
        <authorList>
            <consortium name="The Broad Institute Genome Sequencing Platform"/>
            <person name="Russ C."/>
            <person name="Cuomo C."/>
            <person name="Young S.K."/>
            <person name="Zeng Q."/>
            <person name="Gargeya S."/>
            <person name="Alvarado L."/>
            <person name="Berlin A."/>
            <person name="Chapman S.B."/>
            <person name="Chen Z."/>
            <person name="Freedman E."/>
            <person name="Gellesch M."/>
            <person name="Goldberg J."/>
            <person name="Griggs A."/>
            <person name="Gujja S."/>
            <person name="Heilman E."/>
            <person name="Heiman D."/>
            <person name="Howarth C."/>
            <person name="Mehta T."/>
            <person name="Neiman D."/>
            <person name="Pearson M."/>
            <person name="Roberts A."/>
            <person name="Saif S."/>
            <person name="Shea T."/>
            <person name="Shenoy N."/>
            <person name="Sisk P."/>
            <person name="Stolte C."/>
            <person name="Sykes S."/>
            <person name="White J."/>
            <person name="Yandava C."/>
            <person name="Burger G."/>
            <person name="Gray M.W."/>
            <person name="Holland P.W.H."/>
            <person name="King N."/>
            <person name="Lang F.B.F."/>
            <person name="Roger A.J."/>
            <person name="Ruiz-Trillo I."/>
            <person name="Haas B."/>
            <person name="Nusbaum C."/>
            <person name="Birren B."/>
        </authorList>
    </citation>
    <scope>NUCLEOTIDE SEQUENCE [LARGE SCALE GENOMIC DNA]</scope>
    <source>
        <strain evidence="2 3">JP610</strain>
    </source>
</reference>
<dbReference type="GeneID" id="25909920"/>
<keyword evidence="1" id="KW-0472">Membrane</keyword>
<protein>
    <submittedName>
        <fullName evidence="2">Uncharacterized protein</fullName>
    </submittedName>
</protein>
<name>A0A0L0FN02_9EUKA</name>
<evidence type="ECO:0000256" key="1">
    <source>
        <dbReference type="SAM" id="Phobius"/>
    </source>
</evidence>
<gene>
    <name evidence="2" type="ORF">SARC_09416</name>
</gene>
<dbReference type="RefSeq" id="XP_014152039.1">
    <property type="nucleotide sequence ID" value="XM_014296564.1"/>
</dbReference>
<dbReference type="Proteomes" id="UP000054560">
    <property type="component" value="Unassembled WGS sequence"/>
</dbReference>
<dbReference type="EMBL" id="KQ242551">
    <property type="protein sequence ID" value="KNC78137.1"/>
    <property type="molecule type" value="Genomic_DNA"/>
</dbReference>
<sequence length="67" mass="7388">MIPAIKQKRWDLIVITVVFGVATGVYTFKPMLDEMAEAQEKRKLLELAVAEAQAQEVASAEKAGLKI</sequence>
<dbReference type="Pfam" id="PF23670">
    <property type="entry name" value="PIGBOS1"/>
    <property type="match status" value="1"/>
</dbReference>
<accession>A0A0L0FN02</accession>
<dbReference type="AlphaFoldDB" id="A0A0L0FN02"/>
<feature type="transmembrane region" description="Helical" evidence="1">
    <location>
        <begin position="12"/>
        <end position="28"/>
    </location>
</feature>
<keyword evidence="1" id="KW-0812">Transmembrane</keyword>
<evidence type="ECO:0000313" key="2">
    <source>
        <dbReference type="EMBL" id="KNC78137.1"/>
    </source>
</evidence>
<proteinExistence type="predicted"/>
<keyword evidence="1" id="KW-1133">Transmembrane helix</keyword>
<keyword evidence="3" id="KW-1185">Reference proteome</keyword>
<dbReference type="InterPro" id="IPR057394">
    <property type="entry name" value="PIGBOS1"/>
</dbReference>